<gene>
    <name evidence="2" type="ORF">SAMN05877838_0213</name>
</gene>
<reference evidence="3" key="1">
    <citation type="submission" date="2017-08" db="EMBL/GenBank/DDBJ databases">
        <authorList>
            <person name="Varghese N."/>
            <person name="Submissions S."/>
        </authorList>
    </citation>
    <scope>NUCLEOTIDE SEQUENCE [LARGE SCALE GENOMIC DNA]</scope>
    <source>
        <strain evidence="3">KCTC 23107</strain>
    </source>
</reference>
<dbReference type="OrthoDB" id="7306418at2"/>
<evidence type="ECO:0000256" key="1">
    <source>
        <dbReference type="SAM" id="MobiDB-lite"/>
    </source>
</evidence>
<evidence type="ECO:0000313" key="3">
    <source>
        <dbReference type="Proteomes" id="UP000219465"/>
    </source>
</evidence>
<dbReference type="EMBL" id="OCPC01000001">
    <property type="protein sequence ID" value="SOE08491.1"/>
    <property type="molecule type" value="Genomic_DNA"/>
</dbReference>
<dbReference type="AlphaFoldDB" id="A0A286HL51"/>
<sequence>MTSQRPAYEQVTFVHGGNTVTLRPSLRAAVTLEEKFGFPALYRALAEQNFTIISDIIRTAKSGAQYVAPFPEQSLFLFFAETLIPVANLLDMFRPETDSDAKPTSGKSISWSQAHRELFNAATGWLGWTPQAAWEATPNEIASAYSAHIARLKAIHGSADDQSSNSHQAPHDLAQRLSSDGIDPEFDRERFQALKASIARAKR</sequence>
<proteinExistence type="predicted"/>
<name>A0A286HL51_9HYPH</name>
<keyword evidence="3" id="KW-1185">Reference proteome</keyword>
<evidence type="ECO:0000313" key="2">
    <source>
        <dbReference type="EMBL" id="SOE08491.1"/>
    </source>
</evidence>
<feature type="region of interest" description="Disordered" evidence="1">
    <location>
        <begin position="156"/>
        <end position="183"/>
    </location>
</feature>
<accession>A0A286HL51</accession>
<dbReference type="Proteomes" id="UP000219465">
    <property type="component" value="Unassembled WGS sequence"/>
</dbReference>
<dbReference type="RefSeq" id="WP_097104170.1">
    <property type="nucleotide sequence ID" value="NZ_OCPC01000001.1"/>
</dbReference>
<evidence type="ECO:0008006" key="4">
    <source>
        <dbReference type="Google" id="ProtNLM"/>
    </source>
</evidence>
<organism evidence="2 3">
    <name type="scientific">Hoeflea halophila</name>
    <dbReference type="NCBI Taxonomy" id="714899"/>
    <lineage>
        <taxon>Bacteria</taxon>
        <taxon>Pseudomonadati</taxon>
        <taxon>Pseudomonadota</taxon>
        <taxon>Alphaproteobacteria</taxon>
        <taxon>Hyphomicrobiales</taxon>
        <taxon>Rhizobiaceae</taxon>
        <taxon>Hoeflea</taxon>
    </lineage>
</organism>
<protein>
    <recommendedName>
        <fullName evidence="4">Tail assembly chaperone</fullName>
    </recommendedName>
</protein>